<dbReference type="PANTHER" id="PTHR48078:SF6">
    <property type="entry name" value="L-THREONINE DEHYDRATASE CATABOLIC TDCB"/>
    <property type="match status" value="1"/>
</dbReference>
<evidence type="ECO:0000256" key="3">
    <source>
        <dbReference type="ARBA" id="ARBA00023239"/>
    </source>
</evidence>
<dbReference type="CDD" id="cd01562">
    <property type="entry name" value="Thr-dehyd"/>
    <property type="match status" value="1"/>
</dbReference>
<evidence type="ECO:0000256" key="2">
    <source>
        <dbReference type="ARBA" id="ARBA00022898"/>
    </source>
</evidence>
<dbReference type="InterPro" id="IPR050147">
    <property type="entry name" value="Ser/Thr_Dehydratase"/>
</dbReference>
<gene>
    <name evidence="5" type="ORF">ACFSC7_13820</name>
</gene>
<dbReference type="Gene3D" id="3.40.50.1100">
    <property type="match status" value="2"/>
</dbReference>
<dbReference type="Proteomes" id="UP001597327">
    <property type="component" value="Unassembled WGS sequence"/>
</dbReference>
<feature type="domain" description="Tryptophan synthase beta chain-like PALP" evidence="4">
    <location>
        <begin position="21"/>
        <end position="314"/>
    </location>
</feature>
<dbReference type="SUPFAM" id="SSF53686">
    <property type="entry name" value="Tryptophan synthase beta subunit-like PLP-dependent enzymes"/>
    <property type="match status" value="1"/>
</dbReference>
<dbReference type="InterPro" id="IPR000634">
    <property type="entry name" value="Ser/Thr_deHydtase_PyrdxlP-BS"/>
</dbReference>
<keyword evidence="2" id="KW-0663">Pyridoxal phosphate</keyword>
<keyword evidence="6" id="KW-1185">Reference proteome</keyword>
<sequence length="329" mass="34198">MSDTVRLEEIVEAREGLVGHGVETPLLRSAALDAVTGGTILIKPECLQRTGSFKFRGAYTAVRRIPEERRARGIVACSSGNHAQGVAAAARIFGVPATIVMPADAPEVKLRRTAEYGAKVVTYDRVSEDRVAIARAICDESGASFIHPFENADVISGQGTVGLEIADQAKALGLEPVSVLACTGGGGLSAGIALALSHALPESRFHTVEPEGFDDYKRSLEAGVPVSNEKLSGSICDAVMTERPGDIGFGILNGLRRDGRLGEPLVVSDAEALAAVGFAFQELKLVVEPGGAIGLAALLSGKLDVRGKCAAVVLSGGNLDLRVLTGLTF</sequence>
<dbReference type="PANTHER" id="PTHR48078">
    <property type="entry name" value="THREONINE DEHYDRATASE, MITOCHONDRIAL-RELATED"/>
    <property type="match status" value="1"/>
</dbReference>
<dbReference type="EMBL" id="JBHUFA010000004">
    <property type="protein sequence ID" value="MFD1696600.1"/>
    <property type="molecule type" value="Genomic_DNA"/>
</dbReference>
<evidence type="ECO:0000313" key="5">
    <source>
        <dbReference type="EMBL" id="MFD1696600.1"/>
    </source>
</evidence>
<reference evidence="6" key="1">
    <citation type="journal article" date="2019" name="Int. J. Syst. Evol. Microbiol.">
        <title>The Global Catalogue of Microorganisms (GCM) 10K type strain sequencing project: providing services to taxonomists for standard genome sequencing and annotation.</title>
        <authorList>
            <consortium name="The Broad Institute Genomics Platform"/>
            <consortium name="The Broad Institute Genome Sequencing Center for Infectious Disease"/>
            <person name="Wu L."/>
            <person name="Ma J."/>
        </authorList>
    </citation>
    <scope>NUCLEOTIDE SEQUENCE [LARGE SCALE GENOMIC DNA]</scope>
    <source>
        <strain evidence="6">JCM 3369</strain>
    </source>
</reference>
<protein>
    <submittedName>
        <fullName evidence="5">Threonine/serine dehydratase</fullName>
    </submittedName>
</protein>
<accession>A0ABW4JWT3</accession>
<evidence type="ECO:0000259" key="4">
    <source>
        <dbReference type="Pfam" id="PF00291"/>
    </source>
</evidence>
<organism evidence="5 6">
    <name type="scientific">Roseibium aestuarii</name>
    <dbReference type="NCBI Taxonomy" id="2600299"/>
    <lineage>
        <taxon>Bacteria</taxon>
        <taxon>Pseudomonadati</taxon>
        <taxon>Pseudomonadota</taxon>
        <taxon>Alphaproteobacteria</taxon>
        <taxon>Hyphomicrobiales</taxon>
        <taxon>Stappiaceae</taxon>
        <taxon>Roseibium</taxon>
    </lineage>
</organism>
<keyword evidence="3" id="KW-0456">Lyase</keyword>
<comment type="cofactor">
    <cofactor evidence="1">
        <name>pyridoxal 5'-phosphate</name>
        <dbReference type="ChEBI" id="CHEBI:597326"/>
    </cofactor>
</comment>
<name>A0ABW4JWT3_9HYPH</name>
<evidence type="ECO:0000256" key="1">
    <source>
        <dbReference type="ARBA" id="ARBA00001933"/>
    </source>
</evidence>
<dbReference type="RefSeq" id="WP_149892541.1">
    <property type="nucleotide sequence ID" value="NZ_JBHUFA010000004.1"/>
</dbReference>
<dbReference type="PROSITE" id="PS00165">
    <property type="entry name" value="DEHYDRATASE_SER_THR"/>
    <property type="match status" value="1"/>
</dbReference>
<dbReference type="InterPro" id="IPR036052">
    <property type="entry name" value="TrpB-like_PALP_sf"/>
</dbReference>
<evidence type="ECO:0000313" key="6">
    <source>
        <dbReference type="Proteomes" id="UP001597327"/>
    </source>
</evidence>
<dbReference type="InterPro" id="IPR001926">
    <property type="entry name" value="TrpB-like_PALP"/>
</dbReference>
<dbReference type="Pfam" id="PF00291">
    <property type="entry name" value="PALP"/>
    <property type="match status" value="1"/>
</dbReference>
<comment type="caution">
    <text evidence="5">The sequence shown here is derived from an EMBL/GenBank/DDBJ whole genome shotgun (WGS) entry which is preliminary data.</text>
</comment>
<proteinExistence type="predicted"/>